<comment type="caution">
    <text evidence="2">The sequence shown here is derived from an EMBL/GenBank/DDBJ whole genome shotgun (WGS) entry which is preliminary data.</text>
</comment>
<sequence length="145" mass="16069">MKKLPACIVALSLPFAACQLSVPSPNTSSPNAIIGKWEYKSIELEGYDAMTDEGKKFQDTVNQTNSGLTIRFSPSREFESDQPGGLEENNKIADYALLPDNLLVIEQDTVVIHQVNDTSLVLYRPGQSFMIFKRIGFTGTEPGRR</sequence>
<dbReference type="Proteomes" id="UP000033121">
    <property type="component" value="Unassembled WGS sequence"/>
</dbReference>
<proteinExistence type="predicted"/>
<evidence type="ECO:0000313" key="3">
    <source>
        <dbReference type="Proteomes" id="UP000033121"/>
    </source>
</evidence>
<accession>A0A0E9MXR9</accession>
<feature type="chain" id="PRO_5002430224" description="Lipocalin-like domain-containing protein" evidence="1">
    <location>
        <begin position="18"/>
        <end position="145"/>
    </location>
</feature>
<dbReference type="AlphaFoldDB" id="A0A0E9MXR9"/>
<protein>
    <recommendedName>
        <fullName evidence="4">Lipocalin-like domain-containing protein</fullName>
    </recommendedName>
</protein>
<dbReference type="RefSeq" id="WP_046368189.1">
    <property type="nucleotide sequence ID" value="NZ_BBWV01000001.1"/>
</dbReference>
<keyword evidence="1" id="KW-0732">Signal</keyword>
<organism evidence="2 3">
    <name type="scientific">Flavihumibacter petaseus NBRC 106054</name>
    <dbReference type="NCBI Taxonomy" id="1220578"/>
    <lineage>
        <taxon>Bacteria</taxon>
        <taxon>Pseudomonadati</taxon>
        <taxon>Bacteroidota</taxon>
        <taxon>Chitinophagia</taxon>
        <taxon>Chitinophagales</taxon>
        <taxon>Chitinophagaceae</taxon>
        <taxon>Flavihumibacter</taxon>
    </lineage>
</organism>
<name>A0A0E9MXR9_9BACT</name>
<keyword evidence="3" id="KW-1185">Reference proteome</keyword>
<reference evidence="2 3" key="1">
    <citation type="submission" date="2015-04" db="EMBL/GenBank/DDBJ databases">
        <title>Whole genome shotgun sequence of Flavihumibacter petaseus NBRC 106054.</title>
        <authorList>
            <person name="Miyazawa S."/>
            <person name="Hosoyama A."/>
            <person name="Hashimoto M."/>
            <person name="Noguchi M."/>
            <person name="Tsuchikane K."/>
            <person name="Ohji S."/>
            <person name="Yamazoe A."/>
            <person name="Ichikawa N."/>
            <person name="Kimura A."/>
            <person name="Fujita N."/>
        </authorList>
    </citation>
    <scope>NUCLEOTIDE SEQUENCE [LARGE SCALE GENOMIC DNA]</scope>
    <source>
        <strain evidence="2 3">NBRC 106054</strain>
    </source>
</reference>
<dbReference type="EMBL" id="BBWV01000001">
    <property type="protein sequence ID" value="GAO42512.1"/>
    <property type="molecule type" value="Genomic_DNA"/>
</dbReference>
<feature type="signal peptide" evidence="1">
    <location>
        <begin position="1"/>
        <end position="17"/>
    </location>
</feature>
<evidence type="ECO:0008006" key="4">
    <source>
        <dbReference type="Google" id="ProtNLM"/>
    </source>
</evidence>
<dbReference type="STRING" id="1220578.FPE01S_01_15270"/>
<evidence type="ECO:0000313" key="2">
    <source>
        <dbReference type="EMBL" id="GAO42512.1"/>
    </source>
</evidence>
<evidence type="ECO:0000256" key="1">
    <source>
        <dbReference type="SAM" id="SignalP"/>
    </source>
</evidence>
<gene>
    <name evidence="2" type="ORF">FPE01S_01_15270</name>
</gene>